<evidence type="ECO:0000313" key="3">
    <source>
        <dbReference type="EMBL" id="KAF3956430.1"/>
    </source>
</evidence>
<dbReference type="GO" id="GO:0005634">
    <property type="term" value="C:nucleus"/>
    <property type="evidence" value="ECO:0007669"/>
    <property type="project" value="TreeGrafter"/>
</dbReference>
<dbReference type="EMBL" id="JRKL02003093">
    <property type="protein sequence ID" value="KAF3956430.1"/>
    <property type="molecule type" value="Genomic_DNA"/>
</dbReference>
<dbReference type="GO" id="GO:0042138">
    <property type="term" value="P:meiotic DNA double-strand break formation"/>
    <property type="evidence" value="ECO:0007669"/>
    <property type="project" value="TreeGrafter"/>
</dbReference>
<feature type="region of interest" description="Disordered" evidence="1">
    <location>
        <begin position="20"/>
        <end position="39"/>
    </location>
</feature>
<feature type="transmembrane region" description="Helical" evidence="2">
    <location>
        <begin position="84"/>
        <end position="104"/>
    </location>
</feature>
<evidence type="ECO:0000256" key="1">
    <source>
        <dbReference type="SAM" id="MobiDB-lite"/>
    </source>
</evidence>
<dbReference type="GO" id="GO:0009556">
    <property type="term" value="P:microsporogenesis"/>
    <property type="evidence" value="ECO:0007669"/>
    <property type="project" value="TreeGrafter"/>
</dbReference>
<proteinExistence type="predicted"/>
<dbReference type="PANTHER" id="PTHR37695">
    <property type="entry name" value="RECOMBINATION INITIATION DEFECTS 3-RELATED"/>
    <property type="match status" value="1"/>
</dbReference>
<reference evidence="3" key="1">
    <citation type="submission" date="2020-03" db="EMBL/GenBank/DDBJ databases">
        <title>Castanea mollissima Vanexum genome sequencing.</title>
        <authorList>
            <person name="Staton M."/>
        </authorList>
    </citation>
    <scope>NUCLEOTIDE SEQUENCE</scope>
    <source>
        <tissue evidence="3">Leaf</tissue>
    </source>
</reference>
<dbReference type="GO" id="GO:0070192">
    <property type="term" value="P:chromosome organization involved in meiotic cell cycle"/>
    <property type="evidence" value="ECO:0007669"/>
    <property type="project" value="InterPro"/>
</dbReference>
<dbReference type="PANTHER" id="PTHR37695:SF1">
    <property type="entry name" value="RECOMBINATION INITIATION DEFECTS 3-RELATED"/>
    <property type="match status" value="1"/>
</dbReference>
<comment type="caution">
    <text evidence="3">The sequence shown here is derived from an EMBL/GenBank/DDBJ whole genome shotgun (WGS) entry which is preliminary data.</text>
</comment>
<name>A0A8J4QN16_9ROSI</name>
<dbReference type="AlphaFoldDB" id="A0A8J4QN16"/>
<sequence length="470" mass="53197">MKLKINKACDISSISVFPPHARRSSAVPTGPNAQASQLQSQQSQQSFSQGLSSQHGMFSQLSQNSLNEALTNDQSIAIFKNGHYLYMAFCNFQMVEAIMIHIYLRSLLRDAVFSLLNGDTSLIEFLTLEQFFWFFSMSLQRFGSQERENSVKKISCLPPPSCSREESQMQISRSSANLMRKWNSASVTDHRCQISEELEHRIGLMETSLSRFGMILDSVQSDVMQVNKGTKEVSLEMDSIRQKLIVQDNFLQSMNKGQEDLKASVAGGFKLISDRLSKDIYQDKLQEIFKVVSALPQQVEASILRLQDKIGNTLSKEVQAMACSLKTPNQKYIAPSILLPEGTDQRATSQRYAKPPRDLAVSPKVFKKATIVPKVETGGWKSVKVDKAISTNRASNKVQKQNRVSPPEQEKICRVIIESDEEIDRDFSCLLEEETGMGKFFTKEVKEETDRILRKARRRKRKCCNPIIIN</sequence>
<organism evidence="3 4">
    <name type="scientific">Castanea mollissima</name>
    <name type="common">Chinese chestnut</name>
    <dbReference type="NCBI Taxonomy" id="60419"/>
    <lineage>
        <taxon>Eukaryota</taxon>
        <taxon>Viridiplantae</taxon>
        <taxon>Streptophyta</taxon>
        <taxon>Embryophyta</taxon>
        <taxon>Tracheophyta</taxon>
        <taxon>Spermatophyta</taxon>
        <taxon>Magnoliopsida</taxon>
        <taxon>eudicotyledons</taxon>
        <taxon>Gunneridae</taxon>
        <taxon>Pentapetalae</taxon>
        <taxon>rosids</taxon>
        <taxon>fabids</taxon>
        <taxon>Fagales</taxon>
        <taxon>Fagaceae</taxon>
        <taxon>Castanea</taxon>
    </lineage>
</organism>
<dbReference type="InterPro" id="IPR034546">
    <property type="entry name" value="PAIR1"/>
</dbReference>
<keyword evidence="2" id="KW-0812">Transmembrane</keyword>
<protein>
    <recommendedName>
        <fullName evidence="5">Protein PAIR1</fullName>
    </recommendedName>
</protein>
<keyword evidence="4" id="KW-1185">Reference proteome</keyword>
<dbReference type="Proteomes" id="UP000737018">
    <property type="component" value="Unassembled WGS sequence"/>
</dbReference>
<accession>A0A8J4QN16</accession>
<dbReference type="GO" id="GO:0009553">
    <property type="term" value="P:embryo sac development"/>
    <property type="evidence" value="ECO:0007669"/>
    <property type="project" value="TreeGrafter"/>
</dbReference>
<gene>
    <name evidence="3" type="ORF">CMV_018439</name>
</gene>
<evidence type="ECO:0000313" key="4">
    <source>
        <dbReference type="Proteomes" id="UP000737018"/>
    </source>
</evidence>
<dbReference type="OrthoDB" id="1920658at2759"/>
<evidence type="ECO:0008006" key="5">
    <source>
        <dbReference type="Google" id="ProtNLM"/>
    </source>
</evidence>
<evidence type="ECO:0000256" key="2">
    <source>
        <dbReference type="SAM" id="Phobius"/>
    </source>
</evidence>
<keyword evidence="2" id="KW-1133">Transmembrane helix</keyword>
<keyword evidence="2" id="KW-0472">Membrane</keyword>